<dbReference type="InterPro" id="IPR000160">
    <property type="entry name" value="GGDEF_dom"/>
</dbReference>
<feature type="domain" description="GGDEF" evidence="3">
    <location>
        <begin position="392"/>
        <end position="525"/>
    </location>
</feature>
<dbReference type="Gene3D" id="3.30.450.20">
    <property type="entry name" value="PAS domain"/>
    <property type="match status" value="1"/>
</dbReference>
<keyword evidence="1" id="KW-0472">Membrane</keyword>
<evidence type="ECO:0000313" key="7">
    <source>
        <dbReference type="Proteomes" id="UP000321960"/>
    </source>
</evidence>
<dbReference type="EMBL" id="BSPK01000111">
    <property type="protein sequence ID" value="GLS67144.1"/>
    <property type="molecule type" value="Genomic_DNA"/>
</dbReference>
<keyword evidence="1" id="KW-0812">Transmembrane</keyword>
<dbReference type="SUPFAM" id="SSF55073">
    <property type="entry name" value="Nucleotide cyclase"/>
    <property type="match status" value="1"/>
</dbReference>
<dbReference type="Gene3D" id="3.30.70.270">
    <property type="match status" value="1"/>
</dbReference>
<proteinExistence type="predicted"/>
<name>A0A512J2Y8_9HYPH</name>
<reference evidence="6" key="1">
    <citation type="journal article" date="2014" name="Int. J. Syst. Evol. Microbiol.">
        <title>Complete genome of a new Firmicutes species belonging to the dominant human colonic microbiota ('Ruminococcus bicirculans') reveals two chromosomes and a selective capacity to utilize plant glucans.</title>
        <authorList>
            <consortium name="NISC Comparative Sequencing Program"/>
            <person name="Wegmann U."/>
            <person name="Louis P."/>
            <person name="Goesmann A."/>
            <person name="Henrissat B."/>
            <person name="Duncan S.H."/>
            <person name="Flint H.J."/>
        </authorList>
    </citation>
    <scope>NUCLEOTIDE SEQUENCE</scope>
    <source>
        <strain evidence="6">NBRC 107715</strain>
    </source>
</reference>
<accession>A0A512J2Y8</accession>
<feature type="transmembrane region" description="Helical" evidence="1">
    <location>
        <begin position="79"/>
        <end position="103"/>
    </location>
</feature>
<comment type="caution">
    <text evidence="5">The sequence shown here is derived from an EMBL/GenBank/DDBJ whole genome shotgun (WGS) entry which is preliminary data.</text>
</comment>
<dbReference type="GO" id="GO:0016020">
    <property type="term" value="C:membrane"/>
    <property type="evidence" value="ECO:0007669"/>
    <property type="project" value="UniProtKB-UniRule"/>
</dbReference>
<protein>
    <submittedName>
        <fullName evidence="5">Bifunctional diguanylate cyclase/phosphodiesterase</fullName>
    </submittedName>
</protein>
<dbReference type="EMBL" id="BJZU01000043">
    <property type="protein sequence ID" value="GEP04337.1"/>
    <property type="molecule type" value="Genomic_DNA"/>
</dbReference>
<feature type="transmembrane region" description="Helical" evidence="1">
    <location>
        <begin position="110"/>
        <end position="127"/>
    </location>
</feature>
<dbReference type="NCBIfam" id="TIGR00254">
    <property type="entry name" value="GGDEF"/>
    <property type="match status" value="1"/>
</dbReference>
<dbReference type="Pfam" id="PF00990">
    <property type="entry name" value="GGDEF"/>
    <property type="match status" value="1"/>
</dbReference>
<dbReference type="CDD" id="cd01949">
    <property type="entry name" value="GGDEF"/>
    <property type="match status" value="1"/>
</dbReference>
<feature type="transmembrane region" description="Helical" evidence="1">
    <location>
        <begin position="147"/>
        <end position="169"/>
    </location>
</feature>
<dbReference type="SMART" id="SM00052">
    <property type="entry name" value="EAL"/>
    <property type="match status" value="1"/>
</dbReference>
<gene>
    <name evidence="6" type="ORF">GCM10007888_55270</name>
    <name evidence="5" type="ORF">MOX02_23750</name>
</gene>
<evidence type="ECO:0000313" key="6">
    <source>
        <dbReference type="EMBL" id="GLS67144.1"/>
    </source>
</evidence>
<dbReference type="OrthoDB" id="9814202at2"/>
<dbReference type="CDD" id="cd01948">
    <property type="entry name" value="EAL"/>
    <property type="match status" value="1"/>
</dbReference>
<dbReference type="PANTHER" id="PTHR44757">
    <property type="entry name" value="DIGUANYLATE CYCLASE DGCP"/>
    <property type="match status" value="1"/>
</dbReference>
<dbReference type="SMART" id="SM00267">
    <property type="entry name" value="GGDEF"/>
    <property type="match status" value="1"/>
</dbReference>
<dbReference type="AlphaFoldDB" id="A0A512J2Y8"/>
<evidence type="ECO:0000259" key="2">
    <source>
        <dbReference type="PROSITE" id="PS50883"/>
    </source>
</evidence>
<evidence type="ECO:0000259" key="4">
    <source>
        <dbReference type="PROSITE" id="PS50924"/>
    </source>
</evidence>
<evidence type="ECO:0000313" key="5">
    <source>
        <dbReference type="EMBL" id="GEP04337.1"/>
    </source>
</evidence>
<keyword evidence="8" id="KW-1185">Reference proteome</keyword>
<dbReference type="SUPFAM" id="SSF141868">
    <property type="entry name" value="EAL domain-like"/>
    <property type="match status" value="1"/>
</dbReference>
<dbReference type="InterPro" id="IPR001633">
    <property type="entry name" value="EAL_dom"/>
</dbReference>
<feature type="transmembrane region" description="Helical" evidence="1">
    <location>
        <begin position="215"/>
        <end position="235"/>
    </location>
</feature>
<dbReference type="InterPro" id="IPR052155">
    <property type="entry name" value="Biofilm_reg_signaling"/>
</dbReference>
<dbReference type="PROSITE" id="PS50924">
    <property type="entry name" value="MHYT"/>
    <property type="match status" value="1"/>
</dbReference>
<dbReference type="InterPro" id="IPR035919">
    <property type="entry name" value="EAL_sf"/>
</dbReference>
<dbReference type="RefSeq" id="WP_147025972.1">
    <property type="nucleotide sequence ID" value="NZ_BJZU01000043.1"/>
</dbReference>
<dbReference type="Pfam" id="PF00563">
    <property type="entry name" value="EAL"/>
    <property type="match status" value="1"/>
</dbReference>
<dbReference type="Proteomes" id="UP000321960">
    <property type="component" value="Unassembled WGS sequence"/>
</dbReference>
<evidence type="ECO:0000256" key="1">
    <source>
        <dbReference type="PROSITE-ProRule" id="PRU00244"/>
    </source>
</evidence>
<evidence type="ECO:0000313" key="8">
    <source>
        <dbReference type="Proteomes" id="UP001156856"/>
    </source>
</evidence>
<evidence type="ECO:0000259" key="3">
    <source>
        <dbReference type="PROSITE" id="PS50887"/>
    </source>
</evidence>
<dbReference type="Proteomes" id="UP001156856">
    <property type="component" value="Unassembled WGS sequence"/>
</dbReference>
<dbReference type="PANTHER" id="PTHR44757:SF2">
    <property type="entry name" value="BIOFILM ARCHITECTURE MAINTENANCE PROTEIN MBAA"/>
    <property type="match status" value="1"/>
</dbReference>
<keyword evidence="1" id="KW-1133">Transmembrane helix</keyword>
<reference evidence="5 7" key="3">
    <citation type="submission" date="2019-07" db="EMBL/GenBank/DDBJ databases">
        <title>Whole genome shotgun sequence of Methylobacterium oxalidis NBRC 107715.</title>
        <authorList>
            <person name="Hosoyama A."/>
            <person name="Uohara A."/>
            <person name="Ohji S."/>
            <person name="Ichikawa N."/>
        </authorList>
    </citation>
    <scope>NUCLEOTIDE SEQUENCE [LARGE SCALE GENOMIC DNA]</scope>
    <source>
        <strain evidence="5 7">NBRC 107715</strain>
    </source>
</reference>
<organism evidence="5 7">
    <name type="scientific">Methylobacterium oxalidis</name>
    <dbReference type="NCBI Taxonomy" id="944322"/>
    <lineage>
        <taxon>Bacteria</taxon>
        <taxon>Pseudomonadati</taxon>
        <taxon>Pseudomonadota</taxon>
        <taxon>Alphaproteobacteria</taxon>
        <taxon>Hyphomicrobiales</taxon>
        <taxon>Methylobacteriaceae</taxon>
        <taxon>Methylobacterium</taxon>
    </lineage>
</organism>
<feature type="transmembrane region" description="Helical" evidence="1">
    <location>
        <begin position="16"/>
        <end position="36"/>
    </location>
</feature>
<reference evidence="8" key="2">
    <citation type="journal article" date="2019" name="Int. J. Syst. Evol. Microbiol.">
        <title>The Global Catalogue of Microorganisms (GCM) 10K type strain sequencing project: providing services to taxonomists for standard genome sequencing and annotation.</title>
        <authorList>
            <consortium name="The Broad Institute Genomics Platform"/>
            <consortium name="The Broad Institute Genome Sequencing Center for Infectious Disease"/>
            <person name="Wu L."/>
            <person name="Ma J."/>
        </authorList>
    </citation>
    <scope>NUCLEOTIDE SEQUENCE [LARGE SCALE GENOMIC DNA]</scope>
    <source>
        <strain evidence="8">NBRC 107715</strain>
    </source>
</reference>
<reference evidence="6" key="4">
    <citation type="submission" date="2023-01" db="EMBL/GenBank/DDBJ databases">
        <title>Draft genome sequence of Methylobacterium oxalidis strain NBRC 107715.</title>
        <authorList>
            <person name="Sun Q."/>
            <person name="Mori K."/>
        </authorList>
    </citation>
    <scope>NUCLEOTIDE SEQUENCE</scope>
    <source>
        <strain evidence="6">NBRC 107715</strain>
    </source>
</reference>
<dbReference type="FunFam" id="3.20.20.450:FF:000001">
    <property type="entry name" value="Cyclic di-GMP phosphodiesterase yahA"/>
    <property type="match status" value="1"/>
</dbReference>
<dbReference type="InterPro" id="IPR043128">
    <property type="entry name" value="Rev_trsase/Diguanyl_cyclase"/>
</dbReference>
<dbReference type="Gene3D" id="3.20.20.450">
    <property type="entry name" value="EAL domain"/>
    <property type="match status" value="1"/>
</dbReference>
<feature type="domain" description="MHYT" evidence="4">
    <location>
        <begin position="12"/>
        <end position="199"/>
    </location>
</feature>
<feature type="domain" description="EAL" evidence="2">
    <location>
        <begin position="534"/>
        <end position="784"/>
    </location>
</feature>
<dbReference type="InterPro" id="IPR029787">
    <property type="entry name" value="Nucleotide_cyclase"/>
</dbReference>
<dbReference type="InterPro" id="IPR005330">
    <property type="entry name" value="MHYT_dom"/>
</dbReference>
<dbReference type="InterPro" id="IPR035965">
    <property type="entry name" value="PAS-like_dom_sf"/>
</dbReference>
<sequence length="790" mass="84982">MTQLYACVAHQHDLRLVAVAAVICALGTYSTFAMGRQVLREGPAKDRIAWGVTGVVATSTAIWATHFVAMLAYEPSLPFGFAVGQTAASLLVAILMVGLGAGILVARRTLGGRVCGGAVVGLAISAMHYTGMDAYYVQGTLHWETALVAASVLVGVSLGSLSMVLGFSADRRLRRLAPPSLLAAVCGMHFLGMSAVTIAFDPAVEIPGGSLDATILSILTANAALLIVGLSLAALRLWHANRRRHEAENQRLRDLADIAVEGLMICDGDTVTGINHSLERIIGRPREALIGAPLQSILPGLSTAGIPTEQEADALLRDGEAAGIPVRVIAQWITIKAKPHLVVAVRDQRERLRAEAEMHRLAHHDALTGLANRHQFNEALAARYACRRGEEGSFALLLLDLDRFKLVNDTLGHGMGDELLRRVARRLMSALSEDDLVARLGGDEFAILKGGGTDLPAIQAVAERVNDILARPFLIDGHILNVGTSIGIALAPDDGETPDLLMGSADLALYGAKEEGRGRYRMFEASMNARIQARRSLELDLRRAMARQEFALYYQPQVDARTGTFDGAEALIRWHHPERGLVSPADFIPLAEETGLIGSLGEWVLRTACIEALGWPDHLTVAVNLSPVQFRDARLAATIRNILAETSFPAARLELEITEGSLMQDEQRALTTLRELRALGIRIAMDDFGTGYSSLSYLGRFPFDKIKIDQSFVRRTPEDKDSAAIVRAIAMLGASLGMKTTAEGVETDAQSNFIAGEGCDQLQGYLISRPVPADRIGGLFAASMTRRASA</sequence>
<dbReference type="SUPFAM" id="SSF55785">
    <property type="entry name" value="PYP-like sensor domain (PAS domain)"/>
    <property type="match status" value="1"/>
</dbReference>
<feature type="transmembrane region" description="Helical" evidence="1">
    <location>
        <begin position="48"/>
        <end position="73"/>
    </location>
</feature>
<dbReference type="PROSITE" id="PS50887">
    <property type="entry name" value="GGDEF"/>
    <property type="match status" value="1"/>
</dbReference>
<feature type="transmembrane region" description="Helical" evidence="1">
    <location>
        <begin position="181"/>
        <end position="200"/>
    </location>
</feature>
<dbReference type="Pfam" id="PF03707">
    <property type="entry name" value="MHYT"/>
    <property type="match status" value="2"/>
</dbReference>
<dbReference type="PROSITE" id="PS50883">
    <property type="entry name" value="EAL"/>
    <property type="match status" value="1"/>
</dbReference>